<keyword evidence="2" id="KW-1185">Reference proteome</keyword>
<dbReference type="AlphaFoldDB" id="A0A2T3A5X8"/>
<organism evidence="1 2">
    <name type="scientific">Coniella lustricola</name>
    <dbReference type="NCBI Taxonomy" id="2025994"/>
    <lineage>
        <taxon>Eukaryota</taxon>
        <taxon>Fungi</taxon>
        <taxon>Dikarya</taxon>
        <taxon>Ascomycota</taxon>
        <taxon>Pezizomycotina</taxon>
        <taxon>Sordariomycetes</taxon>
        <taxon>Sordariomycetidae</taxon>
        <taxon>Diaporthales</taxon>
        <taxon>Schizoparmaceae</taxon>
        <taxon>Coniella</taxon>
    </lineage>
</organism>
<protein>
    <submittedName>
        <fullName evidence="1">Uncharacterized protein</fullName>
    </submittedName>
</protein>
<evidence type="ECO:0000313" key="1">
    <source>
        <dbReference type="EMBL" id="PSR83506.1"/>
    </source>
</evidence>
<evidence type="ECO:0000313" key="2">
    <source>
        <dbReference type="Proteomes" id="UP000241462"/>
    </source>
</evidence>
<dbReference type="InParanoid" id="A0A2T3A5X8"/>
<reference evidence="1 2" key="1">
    <citation type="journal article" date="2018" name="Mycol. Prog.">
        <title>Coniella lustricola, a new species from submerged detritus.</title>
        <authorList>
            <person name="Raudabaugh D.B."/>
            <person name="Iturriaga T."/>
            <person name="Carver A."/>
            <person name="Mondo S."/>
            <person name="Pangilinan J."/>
            <person name="Lipzen A."/>
            <person name="He G."/>
            <person name="Amirebrahimi M."/>
            <person name="Grigoriev I.V."/>
            <person name="Miller A.N."/>
        </authorList>
    </citation>
    <scope>NUCLEOTIDE SEQUENCE [LARGE SCALE GENOMIC DNA]</scope>
    <source>
        <strain evidence="1 2">B22-T-1</strain>
    </source>
</reference>
<dbReference type="Proteomes" id="UP000241462">
    <property type="component" value="Unassembled WGS sequence"/>
</dbReference>
<dbReference type="EMBL" id="KZ678459">
    <property type="protein sequence ID" value="PSR83506.1"/>
    <property type="molecule type" value="Genomic_DNA"/>
</dbReference>
<proteinExistence type="predicted"/>
<name>A0A2T3A5X8_9PEZI</name>
<accession>A0A2T3A5X8</accession>
<sequence>MKDLRFLGMDISGLEPRIWQWEQGPEERWPRLFNDICETDDLTQAGPYSPCTDLGGCPMVCFGSGKKRYTRASQASCLREFSWHCCHEQMSPFEDAYSAFYDVHILRRQPCSISLTVGGCASSHL</sequence>
<gene>
    <name evidence="1" type="ORF">BD289DRAFT_281654</name>
</gene>